<accession>A0AAD6LD89</accession>
<evidence type="ECO:0000313" key="2">
    <source>
        <dbReference type="Proteomes" id="UP001164929"/>
    </source>
</evidence>
<dbReference type="Proteomes" id="UP001164929">
    <property type="component" value="Chromosome 18"/>
</dbReference>
<gene>
    <name evidence="1" type="ORF">NC653_040257</name>
</gene>
<name>A0AAD6LD89_9ROSI</name>
<dbReference type="EMBL" id="JAQIZT010000018">
    <property type="protein sequence ID" value="KAJ6958545.1"/>
    <property type="molecule type" value="Genomic_DNA"/>
</dbReference>
<comment type="caution">
    <text evidence="1">The sequence shown here is derived from an EMBL/GenBank/DDBJ whole genome shotgun (WGS) entry which is preliminary data.</text>
</comment>
<evidence type="ECO:0000313" key="1">
    <source>
        <dbReference type="EMBL" id="KAJ6958545.1"/>
    </source>
</evidence>
<proteinExistence type="predicted"/>
<reference evidence="1 2" key="1">
    <citation type="journal article" date="2023" name="Mol. Ecol. Resour.">
        <title>Chromosome-level genome assembly of a triploid poplar Populus alba 'Berolinensis'.</title>
        <authorList>
            <person name="Chen S."/>
            <person name="Yu Y."/>
            <person name="Wang X."/>
            <person name="Wang S."/>
            <person name="Zhang T."/>
            <person name="Zhou Y."/>
            <person name="He R."/>
            <person name="Meng N."/>
            <person name="Wang Y."/>
            <person name="Liu W."/>
            <person name="Liu Z."/>
            <person name="Liu J."/>
            <person name="Guo Q."/>
            <person name="Huang H."/>
            <person name="Sederoff R.R."/>
            <person name="Wang G."/>
            <person name="Qu G."/>
            <person name="Chen S."/>
        </authorList>
    </citation>
    <scope>NUCLEOTIDE SEQUENCE [LARGE SCALE GENOMIC DNA]</scope>
    <source>
        <strain evidence="1">SC-2020</strain>
    </source>
</reference>
<sequence>MQGLAMFIASVNTSSFTLDILGENKGKRVPESKSILTLSRHRRKSCRGTSRAFAVVDDLFDFDSRYMLIGCLLEMEKRYT</sequence>
<dbReference type="AlphaFoldDB" id="A0AAD6LD89"/>
<protein>
    <submittedName>
        <fullName evidence="1">Uncharacterized protein</fullName>
    </submittedName>
</protein>
<keyword evidence="2" id="KW-1185">Reference proteome</keyword>
<organism evidence="1 2">
    <name type="scientific">Populus alba x Populus x berolinensis</name>
    <dbReference type="NCBI Taxonomy" id="444605"/>
    <lineage>
        <taxon>Eukaryota</taxon>
        <taxon>Viridiplantae</taxon>
        <taxon>Streptophyta</taxon>
        <taxon>Embryophyta</taxon>
        <taxon>Tracheophyta</taxon>
        <taxon>Spermatophyta</taxon>
        <taxon>Magnoliopsida</taxon>
        <taxon>eudicotyledons</taxon>
        <taxon>Gunneridae</taxon>
        <taxon>Pentapetalae</taxon>
        <taxon>rosids</taxon>
        <taxon>fabids</taxon>
        <taxon>Malpighiales</taxon>
        <taxon>Salicaceae</taxon>
        <taxon>Saliceae</taxon>
        <taxon>Populus</taxon>
    </lineage>
</organism>